<keyword evidence="7" id="KW-1185">Reference proteome</keyword>
<dbReference type="Proteomes" id="UP001500618">
    <property type="component" value="Unassembled WGS sequence"/>
</dbReference>
<evidence type="ECO:0000256" key="1">
    <source>
        <dbReference type="ARBA" id="ARBA00023015"/>
    </source>
</evidence>
<dbReference type="SUPFAM" id="SSF46689">
    <property type="entry name" value="Homeodomain-like"/>
    <property type="match status" value="1"/>
</dbReference>
<dbReference type="PANTHER" id="PTHR30055">
    <property type="entry name" value="HTH-TYPE TRANSCRIPTIONAL REGULATOR RUTR"/>
    <property type="match status" value="1"/>
</dbReference>
<dbReference type="Gene3D" id="1.10.357.10">
    <property type="entry name" value="Tetracycline Repressor, domain 2"/>
    <property type="match status" value="1"/>
</dbReference>
<dbReference type="InterPro" id="IPR001647">
    <property type="entry name" value="HTH_TetR"/>
</dbReference>
<evidence type="ECO:0000259" key="5">
    <source>
        <dbReference type="PROSITE" id="PS50977"/>
    </source>
</evidence>
<dbReference type="PANTHER" id="PTHR30055:SF234">
    <property type="entry name" value="HTH-TYPE TRANSCRIPTIONAL REGULATOR BETI"/>
    <property type="match status" value="1"/>
</dbReference>
<keyword evidence="2 4" id="KW-0238">DNA-binding</keyword>
<evidence type="ECO:0000256" key="2">
    <source>
        <dbReference type="ARBA" id="ARBA00023125"/>
    </source>
</evidence>
<dbReference type="PROSITE" id="PS50977">
    <property type="entry name" value="HTH_TETR_2"/>
    <property type="match status" value="1"/>
</dbReference>
<accession>A0ABN2ITI1</accession>
<comment type="caution">
    <text evidence="6">The sequence shown here is derived from an EMBL/GenBank/DDBJ whole genome shotgun (WGS) entry which is preliminary data.</text>
</comment>
<dbReference type="InterPro" id="IPR036271">
    <property type="entry name" value="Tet_transcr_reg_TetR-rel_C_sf"/>
</dbReference>
<evidence type="ECO:0000313" key="6">
    <source>
        <dbReference type="EMBL" id="GAA1711525.1"/>
    </source>
</evidence>
<evidence type="ECO:0000256" key="4">
    <source>
        <dbReference type="PROSITE-ProRule" id="PRU00335"/>
    </source>
</evidence>
<evidence type="ECO:0000313" key="7">
    <source>
        <dbReference type="Proteomes" id="UP001500618"/>
    </source>
</evidence>
<protein>
    <submittedName>
        <fullName evidence="6">TetR/AcrR family transcriptional regulator</fullName>
    </submittedName>
</protein>
<name>A0ABN2ITI1_9ACTN</name>
<evidence type="ECO:0000256" key="3">
    <source>
        <dbReference type="ARBA" id="ARBA00023163"/>
    </source>
</evidence>
<dbReference type="InterPro" id="IPR009057">
    <property type="entry name" value="Homeodomain-like_sf"/>
</dbReference>
<dbReference type="InterPro" id="IPR050109">
    <property type="entry name" value="HTH-type_TetR-like_transc_reg"/>
</dbReference>
<sequence>MSQVIVLSLVTIDRDAVLMAAAGLLVRNAGASMAEVARAAGISRASLHRLVDGRGALVRELAELSLRRGKAALEVAEPARGDAREALKRVIVELVPVADLFNLLYREQSIDEVYAQGAELDQVITELFQRGQREGVFRVDLSAMWMTEAFYSLLGGAAQAAQQGRLASRDVGLVTEQTLLAGVGENER</sequence>
<feature type="DNA-binding region" description="H-T-H motif" evidence="4">
    <location>
        <begin position="32"/>
        <end position="51"/>
    </location>
</feature>
<feature type="domain" description="HTH tetR-type" evidence="5">
    <location>
        <begin position="11"/>
        <end position="69"/>
    </location>
</feature>
<proteinExistence type="predicted"/>
<dbReference type="EMBL" id="BAAANY010000037">
    <property type="protein sequence ID" value="GAA1711525.1"/>
    <property type="molecule type" value="Genomic_DNA"/>
</dbReference>
<gene>
    <name evidence="6" type="ORF">GCM10009765_70920</name>
</gene>
<organism evidence="6 7">
    <name type="scientific">Fodinicola feengrottensis</name>
    <dbReference type="NCBI Taxonomy" id="435914"/>
    <lineage>
        <taxon>Bacteria</taxon>
        <taxon>Bacillati</taxon>
        <taxon>Actinomycetota</taxon>
        <taxon>Actinomycetes</taxon>
        <taxon>Mycobacteriales</taxon>
        <taxon>Fodinicola</taxon>
    </lineage>
</organism>
<reference evidence="6 7" key="1">
    <citation type="journal article" date="2019" name="Int. J. Syst. Evol. Microbiol.">
        <title>The Global Catalogue of Microorganisms (GCM) 10K type strain sequencing project: providing services to taxonomists for standard genome sequencing and annotation.</title>
        <authorList>
            <consortium name="The Broad Institute Genomics Platform"/>
            <consortium name="The Broad Institute Genome Sequencing Center for Infectious Disease"/>
            <person name="Wu L."/>
            <person name="Ma J."/>
        </authorList>
    </citation>
    <scope>NUCLEOTIDE SEQUENCE [LARGE SCALE GENOMIC DNA]</scope>
    <source>
        <strain evidence="6 7">JCM 14718</strain>
    </source>
</reference>
<keyword evidence="3" id="KW-0804">Transcription</keyword>
<keyword evidence="1" id="KW-0805">Transcription regulation</keyword>
<dbReference type="SUPFAM" id="SSF48498">
    <property type="entry name" value="Tetracyclin repressor-like, C-terminal domain"/>
    <property type="match status" value="1"/>
</dbReference>